<keyword evidence="6 7" id="KW-0961">Cell wall biogenesis/degradation</keyword>
<evidence type="ECO:0000259" key="8">
    <source>
        <dbReference type="PROSITE" id="PS52029"/>
    </source>
</evidence>
<keyword evidence="3" id="KW-0808">Transferase</keyword>
<dbReference type="PANTHER" id="PTHR41533">
    <property type="entry name" value="L,D-TRANSPEPTIDASE HI_1667-RELATED"/>
    <property type="match status" value="1"/>
</dbReference>
<feature type="active site" description="Nucleophile" evidence="7">
    <location>
        <position position="485"/>
    </location>
</feature>
<dbReference type="Gene3D" id="2.40.440.10">
    <property type="entry name" value="L,D-transpeptidase catalytic domain-like"/>
    <property type="match status" value="1"/>
</dbReference>
<evidence type="ECO:0000256" key="1">
    <source>
        <dbReference type="ARBA" id="ARBA00004752"/>
    </source>
</evidence>
<dbReference type="PANTHER" id="PTHR41533:SF2">
    <property type="entry name" value="BLR7131 PROTEIN"/>
    <property type="match status" value="1"/>
</dbReference>
<keyword evidence="4 7" id="KW-0133">Cell shape</keyword>
<dbReference type="GO" id="GO:0016740">
    <property type="term" value="F:transferase activity"/>
    <property type="evidence" value="ECO:0007669"/>
    <property type="project" value="UniProtKB-KW"/>
</dbReference>
<comment type="caution">
    <text evidence="9">The sequence shown here is derived from an EMBL/GenBank/DDBJ whole genome shotgun (WGS) entry which is preliminary data.</text>
</comment>
<dbReference type="Proteomes" id="UP000555103">
    <property type="component" value="Unassembled WGS sequence"/>
</dbReference>
<evidence type="ECO:0000256" key="5">
    <source>
        <dbReference type="ARBA" id="ARBA00022984"/>
    </source>
</evidence>
<dbReference type="SUPFAM" id="SSF141523">
    <property type="entry name" value="L,D-transpeptidase catalytic domain-like"/>
    <property type="match status" value="1"/>
</dbReference>
<reference evidence="9 10" key="1">
    <citation type="submission" date="2020-08" db="EMBL/GenBank/DDBJ databases">
        <title>Genomic Encyclopedia of Type Strains, Phase IV (KMG-IV): sequencing the most valuable type-strain genomes for metagenomic binning, comparative biology and taxonomic classification.</title>
        <authorList>
            <person name="Goeker M."/>
        </authorList>
    </citation>
    <scope>NUCLEOTIDE SEQUENCE [LARGE SCALE GENOMIC DNA]</scope>
    <source>
        <strain evidence="9 10">DSM 104969</strain>
    </source>
</reference>
<organism evidence="9 10">
    <name type="scientific">Dysgonomonas hofstadii</name>
    <dbReference type="NCBI Taxonomy" id="637886"/>
    <lineage>
        <taxon>Bacteria</taxon>
        <taxon>Pseudomonadati</taxon>
        <taxon>Bacteroidota</taxon>
        <taxon>Bacteroidia</taxon>
        <taxon>Bacteroidales</taxon>
        <taxon>Dysgonomonadaceae</taxon>
        <taxon>Dysgonomonas</taxon>
    </lineage>
</organism>
<evidence type="ECO:0000256" key="3">
    <source>
        <dbReference type="ARBA" id="ARBA00022679"/>
    </source>
</evidence>
<dbReference type="InterPro" id="IPR045380">
    <property type="entry name" value="LD_TPept_scaffold_dom"/>
</dbReference>
<gene>
    <name evidence="9" type="ORF">GGR21_001620</name>
</gene>
<evidence type="ECO:0000256" key="2">
    <source>
        <dbReference type="ARBA" id="ARBA00005992"/>
    </source>
</evidence>
<accession>A0A840CS29</accession>
<dbReference type="InterPro" id="IPR038063">
    <property type="entry name" value="Transpep_catalytic_dom"/>
</dbReference>
<evidence type="ECO:0000256" key="7">
    <source>
        <dbReference type="PROSITE-ProRule" id="PRU01373"/>
    </source>
</evidence>
<dbReference type="InterPro" id="IPR052905">
    <property type="entry name" value="LD-transpeptidase_YkuD-like"/>
</dbReference>
<dbReference type="GO" id="GO:0004180">
    <property type="term" value="F:carboxypeptidase activity"/>
    <property type="evidence" value="ECO:0007669"/>
    <property type="project" value="UniProtKB-ARBA"/>
</dbReference>
<name>A0A840CS29_9BACT</name>
<feature type="active site" description="Proton donor/acceptor" evidence="7">
    <location>
        <position position="466"/>
    </location>
</feature>
<evidence type="ECO:0000313" key="10">
    <source>
        <dbReference type="Proteomes" id="UP000555103"/>
    </source>
</evidence>
<sequence>MKHFLLVILFLIISLLAISCKKKGQSTDLSHSSKKEVVVSKFARNYPAFNPDSLKNLLYKEIQNDSVLQPFYTNKEQTTIWLHDTLDTKSLYSFLEIVNNVEIHGLSSEIFSISEIGTLIDSIDSGLFTGDMETLYSKVSLVEQEATRSAIKYITGMRYGFITPQSVYGNKNYDIVVAKSDSAYQVTLHKELKEDPIAAILNSHPTDSRYIKLQDEYKALSELEESSPFPKINSGNATFKAGDKNRHIAEIAERLIITGEYKPDSISEDSTYSKLDKNLLAAINLFRKKNSYPEENEVGKLTIDALNRPVSYYKDKIRANMERYRWRRTKVTHSKHIEVNVAAASLVATQTDSLPIYMRVCVGTVSNKTPLLQSDIGYLNLNPYWNVPKSIAQGEVAVLQKRDSSYIRRKNMKLYKGGKEVDPSSIDWKKVNPGTFYYIVRQEPGHGNSLGLIKFMFNNNHSVYLHDTPSKLAFTRKNRAVSHGCVRVQKPFDLAFFCLSPVTDVYKDQLLYTAQMNPVSMAGKKLLKDDKLKKLPDIINLKAENKISLFIDYYTTYMYPDDDIVYYADDIYGYDDLILKGLSPYQGEDLGKISK</sequence>
<dbReference type="GO" id="GO:0008360">
    <property type="term" value="P:regulation of cell shape"/>
    <property type="evidence" value="ECO:0007669"/>
    <property type="project" value="UniProtKB-UniRule"/>
</dbReference>
<comment type="pathway">
    <text evidence="1 7">Cell wall biogenesis; peptidoglycan biosynthesis.</text>
</comment>
<keyword evidence="10" id="KW-1185">Reference proteome</keyword>
<comment type="similarity">
    <text evidence="2">Belongs to the YkuD family.</text>
</comment>
<evidence type="ECO:0000256" key="6">
    <source>
        <dbReference type="ARBA" id="ARBA00023316"/>
    </source>
</evidence>
<dbReference type="EMBL" id="JACIEP010000005">
    <property type="protein sequence ID" value="MBB4035725.1"/>
    <property type="molecule type" value="Genomic_DNA"/>
</dbReference>
<evidence type="ECO:0000256" key="4">
    <source>
        <dbReference type="ARBA" id="ARBA00022960"/>
    </source>
</evidence>
<dbReference type="GO" id="GO:0071555">
    <property type="term" value="P:cell wall organization"/>
    <property type="evidence" value="ECO:0007669"/>
    <property type="project" value="UniProtKB-UniRule"/>
</dbReference>
<dbReference type="Pfam" id="PF03734">
    <property type="entry name" value="YkuD"/>
    <property type="match status" value="1"/>
</dbReference>
<dbReference type="InterPro" id="IPR005490">
    <property type="entry name" value="LD_TPept_cat_dom"/>
</dbReference>
<feature type="domain" description="L,D-TPase catalytic" evidence="8">
    <location>
        <begin position="335"/>
        <end position="513"/>
    </location>
</feature>
<dbReference type="Pfam" id="PF20142">
    <property type="entry name" value="Scaffold"/>
    <property type="match status" value="1"/>
</dbReference>
<dbReference type="CDD" id="cd16913">
    <property type="entry name" value="YkuD_like"/>
    <property type="match status" value="1"/>
</dbReference>
<dbReference type="AlphaFoldDB" id="A0A840CS29"/>
<dbReference type="PROSITE" id="PS52029">
    <property type="entry name" value="LD_TPASE"/>
    <property type="match status" value="1"/>
</dbReference>
<dbReference type="PROSITE" id="PS51257">
    <property type="entry name" value="PROKAR_LIPOPROTEIN"/>
    <property type="match status" value="1"/>
</dbReference>
<evidence type="ECO:0000313" key="9">
    <source>
        <dbReference type="EMBL" id="MBB4035725.1"/>
    </source>
</evidence>
<keyword evidence="5 7" id="KW-0573">Peptidoglycan synthesis</keyword>
<proteinExistence type="inferred from homology"/>
<dbReference type="UniPathway" id="UPA00219"/>
<dbReference type="RefSeq" id="WP_183306656.1">
    <property type="nucleotide sequence ID" value="NZ_JACIEP010000005.1"/>
</dbReference>
<dbReference type="GO" id="GO:0009252">
    <property type="term" value="P:peptidoglycan biosynthetic process"/>
    <property type="evidence" value="ECO:0007669"/>
    <property type="project" value="UniProtKB-UniPathway"/>
</dbReference>
<protein>
    <submittedName>
        <fullName evidence="9">Murein L,D-transpeptidase YcbB/YkuD</fullName>
    </submittedName>
</protein>